<dbReference type="GO" id="GO:0008879">
    <property type="term" value="F:glucose-1-phosphate thymidylyltransferase activity"/>
    <property type="evidence" value="ECO:0007669"/>
    <property type="project" value="UniProtKB-EC"/>
</dbReference>
<protein>
    <recommendedName>
        <fullName evidence="3">glucose-1-phosphate thymidylyltransferase</fullName>
        <ecNumber evidence="3">2.7.7.24</ecNumber>
    </recommendedName>
</protein>
<dbReference type="GO" id="GO:0046872">
    <property type="term" value="F:metal ion binding"/>
    <property type="evidence" value="ECO:0007669"/>
    <property type="project" value="UniProtKB-KW"/>
</dbReference>
<dbReference type="PANTHER" id="PTHR43532:SF1">
    <property type="entry name" value="GLUCOSE-1-PHOSPHATE THYMIDYLYLTRANSFERASE 1"/>
    <property type="match status" value="1"/>
</dbReference>
<dbReference type="Gene3D" id="3.90.550.10">
    <property type="entry name" value="Spore Coat Polysaccharide Biosynthesis Protein SpsA, Chain A"/>
    <property type="match status" value="1"/>
</dbReference>
<keyword evidence="6" id="KW-0479">Metal-binding</keyword>
<accession>A0A1G1WP34</accession>
<evidence type="ECO:0000256" key="4">
    <source>
        <dbReference type="ARBA" id="ARBA00022679"/>
    </source>
</evidence>
<dbReference type="InterPro" id="IPR005907">
    <property type="entry name" value="G1P_thy_trans_s"/>
</dbReference>
<comment type="similarity">
    <text evidence="2">Belongs to the glucose-1-phosphate thymidylyltransferase family.</text>
</comment>
<keyword evidence="5" id="KW-0548">Nucleotidyltransferase</keyword>
<keyword evidence="10" id="KW-0167">Capsid protein</keyword>
<evidence type="ECO:0000256" key="1">
    <source>
        <dbReference type="ARBA" id="ARBA00001946"/>
    </source>
</evidence>
<dbReference type="Proteomes" id="UP000177821">
    <property type="component" value="Unassembled WGS sequence"/>
</dbReference>
<evidence type="ECO:0000259" key="9">
    <source>
        <dbReference type="Pfam" id="PF00483"/>
    </source>
</evidence>
<dbReference type="InterPro" id="IPR005835">
    <property type="entry name" value="NTP_transferase_dom"/>
</dbReference>
<feature type="domain" description="Nucleotidyl transferase" evidence="9">
    <location>
        <begin position="2"/>
        <end position="236"/>
    </location>
</feature>
<evidence type="ECO:0000256" key="8">
    <source>
        <dbReference type="ARBA" id="ARBA00049336"/>
    </source>
</evidence>
<reference evidence="10 11" key="1">
    <citation type="journal article" date="2016" name="Nat. Commun.">
        <title>Thousands of microbial genomes shed light on interconnected biogeochemical processes in an aquifer system.</title>
        <authorList>
            <person name="Anantharaman K."/>
            <person name="Brown C.T."/>
            <person name="Hug L.A."/>
            <person name="Sharon I."/>
            <person name="Castelle C.J."/>
            <person name="Probst A.J."/>
            <person name="Thomas B.C."/>
            <person name="Singh A."/>
            <person name="Wilkins M.J."/>
            <person name="Karaoz U."/>
            <person name="Brodie E.L."/>
            <person name="Williams K.H."/>
            <person name="Hubbard S.S."/>
            <person name="Banfield J.F."/>
        </authorList>
    </citation>
    <scope>NUCLEOTIDE SEQUENCE [LARGE SCALE GENOMIC DNA]</scope>
</reference>
<dbReference type="EMBL" id="MHCX01000022">
    <property type="protein sequence ID" value="OGY29505.1"/>
    <property type="molecule type" value="Genomic_DNA"/>
</dbReference>
<dbReference type="AlphaFoldDB" id="A0A1G1WP34"/>
<name>A0A1G1WP34_9BACT</name>
<dbReference type="SUPFAM" id="SSF53448">
    <property type="entry name" value="Nucleotide-diphospho-sugar transferases"/>
    <property type="match status" value="1"/>
</dbReference>
<evidence type="ECO:0000256" key="3">
    <source>
        <dbReference type="ARBA" id="ARBA00012461"/>
    </source>
</evidence>
<dbReference type="PANTHER" id="PTHR43532">
    <property type="entry name" value="GLUCOSE-1-PHOSPHATE THYMIDYLYLTRANSFERASE"/>
    <property type="match status" value="1"/>
</dbReference>
<comment type="catalytic activity">
    <reaction evidence="8">
        <text>dTTP + alpha-D-glucose 1-phosphate + H(+) = dTDP-alpha-D-glucose + diphosphate</text>
        <dbReference type="Rhea" id="RHEA:15225"/>
        <dbReference type="ChEBI" id="CHEBI:15378"/>
        <dbReference type="ChEBI" id="CHEBI:33019"/>
        <dbReference type="ChEBI" id="CHEBI:37568"/>
        <dbReference type="ChEBI" id="CHEBI:57477"/>
        <dbReference type="ChEBI" id="CHEBI:58601"/>
        <dbReference type="EC" id="2.7.7.24"/>
    </reaction>
</comment>
<keyword evidence="4" id="KW-0808">Transferase</keyword>
<evidence type="ECO:0000256" key="2">
    <source>
        <dbReference type="ARBA" id="ARBA00010480"/>
    </source>
</evidence>
<comment type="cofactor">
    <cofactor evidence="1">
        <name>Mg(2+)</name>
        <dbReference type="ChEBI" id="CHEBI:18420"/>
    </cofactor>
</comment>
<dbReference type="InterPro" id="IPR029044">
    <property type="entry name" value="Nucleotide-diphossugar_trans"/>
</dbReference>
<evidence type="ECO:0000313" key="10">
    <source>
        <dbReference type="EMBL" id="OGY29505.1"/>
    </source>
</evidence>
<sequence>MKGVILAGGKATRLRPLTLVTNKHLLPVYNKPMIFYPLEAMAKAGIKEVLIITGPDHAGSFLNLLRSGKDFGLKLSYEIQEEAGGLSQAVALAESFARGKRILVILGDNIFNHDLRNAVLEFEKQEKGAKVFGKKMPGMDSRHYGVIEVKDGKVVSIEEKPANPRSDIAQTGIYMYDDQAFGFISKLTPSARGELEITDLNNFYVDQGTMTFELMEDWWVDAGSSFDELLRANNLVAGELGNENTPEVEK</sequence>
<keyword evidence="10" id="KW-0946">Virion</keyword>
<organism evidence="10 11">
    <name type="scientific">Candidatus Woykebacteria bacterium RIFCSPHIGHO2_02_FULL_43_16b</name>
    <dbReference type="NCBI Taxonomy" id="1802601"/>
    <lineage>
        <taxon>Bacteria</taxon>
        <taxon>Candidatus Woykeibacteriota</taxon>
    </lineage>
</organism>
<comment type="caution">
    <text evidence="10">The sequence shown here is derived from an EMBL/GenBank/DDBJ whole genome shotgun (WGS) entry which is preliminary data.</text>
</comment>
<evidence type="ECO:0000256" key="7">
    <source>
        <dbReference type="ARBA" id="ARBA00022842"/>
    </source>
</evidence>
<keyword evidence="7" id="KW-0460">Magnesium</keyword>
<evidence type="ECO:0000256" key="5">
    <source>
        <dbReference type="ARBA" id="ARBA00022695"/>
    </source>
</evidence>
<gene>
    <name evidence="10" type="ORF">A3J50_04510</name>
</gene>
<proteinExistence type="inferred from homology"/>
<evidence type="ECO:0000313" key="11">
    <source>
        <dbReference type="Proteomes" id="UP000177821"/>
    </source>
</evidence>
<evidence type="ECO:0000256" key="6">
    <source>
        <dbReference type="ARBA" id="ARBA00022723"/>
    </source>
</evidence>
<dbReference type="Pfam" id="PF00483">
    <property type="entry name" value="NTP_transferase"/>
    <property type="match status" value="1"/>
</dbReference>
<dbReference type="EC" id="2.7.7.24" evidence="3"/>